<organism evidence="1 2">
    <name type="scientific">Panagrolaimus sp. JU765</name>
    <dbReference type="NCBI Taxonomy" id="591449"/>
    <lineage>
        <taxon>Eukaryota</taxon>
        <taxon>Metazoa</taxon>
        <taxon>Ecdysozoa</taxon>
        <taxon>Nematoda</taxon>
        <taxon>Chromadorea</taxon>
        <taxon>Rhabditida</taxon>
        <taxon>Tylenchina</taxon>
        <taxon>Panagrolaimomorpha</taxon>
        <taxon>Panagrolaimoidea</taxon>
        <taxon>Panagrolaimidae</taxon>
        <taxon>Panagrolaimus</taxon>
    </lineage>
</organism>
<reference evidence="2" key="1">
    <citation type="submission" date="2022-11" db="UniProtKB">
        <authorList>
            <consortium name="WormBaseParasite"/>
        </authorList>
    </citation>
    <scope>IDENTIFICATION</scope>
</reference>
<sequence length="129" mass="14903">MSVSCQYLTKVFSGEEYFTDFNYFLGYICEESFKLKLGTTTVSFATILKRLPLTIRKKIKLVKCNKIQLISAFSALNYSSKKEKILYTKSLNNINEVVIVTLKIDEFKNTYFKIEKDNPQKTLICANVP</sequence>
<proteinExistence type="predicted"/>
<accession>A0AC34RKS9</accession>
<evidence type="ECO:0000313" key="1">
    <source>
        <dbReference type="Proteomes" id="UP000887576"/>
    </source>
</evidence>
<dbReference type="WBParaSite" id="JU765_v2.g7874.t1">
    <property type="protein sequence ID" value="JU765_v2.g7874.t1"/>
    <property type="gene ID" value="JU765_v2.g7874"/>
</dbReference>
<protein>
    <submittedName>
        <fullName evidence="2">Uncharacterized protein</fullName>
    </submittedName>
</protein>
<evidence type="ECO:0000313" key="2">
    <source>
        <dbReference type="WBParaSite" id="JU765_v2.g7874.t1"/>
    </source>
</evidence>
<dbReference type="Proteomes" id="UP000887576">
    <property type="component" value="Unplaced"/>
</dbReference>
<name>A0AC34RKS9_9BILA</name>